<dbReference type="InterPro" id="IPR036097">
    <property type="entry name" value="HisK_dim/P_sf"/>
</dbReference>
<keyword evidence="13" id="KW-1185">Reference proteome</keyword>
<evidence type="ECO:0000313" key="12">
    <source>
        <dbReference type="EMBL" id="UQX86625.1"/>
    </source>
</evidence>
<dbReference type="InterPro" id="IPR036890">
    <property type="entry name" value="HATPase_C_sf"/>
</dbReference>
<dbReference type="PANTHER" id="PTHR45436:SF5">
    <property type="entry name" value="SENSOR HISTIDINE KINASE TRCS"/>
    <property type="match status" value="1"/>
</dbReference>
<dbReference type="Proteomes" id="UP001056336">
    <property type="component" value="Chromosome"/>
</dbReference>
<dbReference type="SMART" id="SM00388">
    <property type="entry name" value="HisKA"/>
    <property type="match status" value="1"/>
</dbReference>
<evidence type="ECO:0000256" key="2">
    <source>
        <dbReference type="ARBA" id="ARBA00004236"/>
    </source>
</evidence>
<keyword evidence="6" id="KW-0812">Transmembrane</keyword>
<dbReference type="CDD" id="cd00082">
    <property type="entry name" value="HisKA"/>
    <property type="match status" value="1"/>
</dbReference>
<proteinExistence type="predicted"/>
<accession>A0ABY4QUE6</accession>
<dbReference type="Gene3D" id="6.10.340.10">
    <property type="match status" value="1"/>
</dbReference>
<dbReference type="PROSITE" id="PS50885">
    <property type="entry name" value="HAMP"/>
    <property type="match status" value="1"/>
</dbReference>
<organism evidence="12 13">
    <name type="scientific">Jatrophihabitans telluris</name>
    <dbReference type="NCBI Taxonomy" id="2038343"/>
    <lineage>
        <taxon>Bacteria</taxon>
        <taxon>Bacillati</taxon>
        <taxon>Actinomycetota</taxon>
        <taxon>Actinomycetes</taxon>
        <taxon>Jatrophihabitantales</taxon>
        <taxon>Jatrophihabitantaceae</taxon>
        <taxon>Jatrophihabitans</taxon>
    </lineage>
</organism>
<evidence type="ECO:0000256" key="1">
    <source>
        <dbReference type="ARBA" id="ARBA00000085"/>
    </source>
</evidence>
<dbReference type="InterPro" id="IPR003660">
    <property type="entry name" value="HAMP_dom"/>
</dbReference>
<evidence type="ECO:0000256" key="7">
    <source>
        <dbReference type="ARBA" id="ARBA00022777"/>
    </source>
</evidence>
<evidence type="ECO:0000259" key="10">
    <source>
        <dbReference type="PROSITE" id="PS50109"/>
    </source>
</evidence>
<dbReference type="InterPro" id="IPR003594">
    <property type="entry name" value="HATPase_dom"/>
</dbReference>
<reference evidence="12" key="1">
    <citation type="journal article" date="2018" name="Int. J. Syst. Evol. Microbiol.">
        <title>Jatrophihabitans telluris sp. nov., isolated from sediment soil of lava forest wetlands and the emended description of the genus Jatrophihabitans.</title>
        <authorList>
            <person name="Lee K.C."/>
            <person name="Suh M.K."/>
            <person name="Eom M.K."/>
            <person name="Kim K.K."/>
            <person name="Kim J.S."/>
            <person name="Kim D.S."/>
            <person name="Ko S.H."/>
            <person name="Shin Y.K."/>
            <person name="Lee J.S."/>
        </authorList>
    </citation>
    <scope>NUCLEOTIDE SEQUENCE</scope>
    <source>
        <strain evidence="12">N237</strain>
    </source>
</reference>
<dbReference type="SMART" id="SM00304">
    <property type="entry name" value="HAMP"/>
    <property type="match status" value="1"/>
</dbReference>
<dbReference type="InterPro" id="IPR050428">
    <property type="entry name" value="TCS_sensor_his_kinase"/>
</dbReference>
<protein>
    <recommendedName>
        <fullName evidence="3">histidine kinase</fullName>
        <ecNumber evidence="3">2.7.13.3</ecNumber>
    </recommendedName>
</protein>
<dbReference type="InterPro" id="IPR005467">
    <property type="entry name" value="His_kinase_dom"/>
</dbReference>
<dbReference type="PANTHER" id="PTHR45436">
    <property type="entry name" value="SENSOR HISTIDINE KINASE YKOH"/>
    <property type="match status" value="1"/>
</dbReference>
<evidence type="ECO:0000313" key="13">
    <source>
        <dbReference type="Proteomes" id="UP001056336"/>
    </source>
</evidence>
<dbReference type="Gene3D" id="3.30.565.10">
    <property type="entry name" value="Histidine kinase-like ATPase, C-terminal domain"/>
    <property type="match status" value="1"/>
</dbReference>
<keyword evidence="4" id="KW-0597">Phosphoprotein</keyword>
<evidence type="ECO:0000259" key="11">
    <source>
        <dbReference type="PROSITE" id="PS50885"/>
    </source>
</evidence>
<dbReference type="Gene3D" id="1.10.287.130">
    <property type="match status" value="1"/>
</dbReference>
<keyword evidence="8" id="KW-1133">Transmembrane helix</keyword>
<keyword evidence="9" id="KW-0902">Two-component regulatory system</keyword>
<feature type="domain" description="Histidine kinase" evidence="10">
    <location>
        <begin position="227"/>
        <end position="426"/>
    </location>
</feature>
<reference evidence="12" key="2">
    <citation type="submission" date="2022-05" db="EMBL/GenBank/DDBJ databases">
        <authorList>
            <person name="Kim J.-S."/>
            <person name="Lee K."/>
            <person name="Suh M."/>
            <person name="Eom M."/>
            <person name="Kim J.-S."/>
            <person name="Kim D.-S."/>
            <person name="Ko S.-H."/>
            <person name="Shin Y."/>
            <person name="Lee J.-S."/>
        </authorList>
    </citation>
    <scope>NUCLEOTIDE SEQUENCE</scope>
    <source>
        <strain evidence="12">N237</strain>
    </source>
</reference>
<name>A0ABY4QUE6_9ACTN</name>
<keyword evidence="7 12" id="KW-0418">Kinase</keyword>
<keyword evidence="5" id="KW-0808">Transferase</keyword>
<dbReference type="Pfam" id="PF00672">
    <property type="entry name" value="HAMP"/>
    <property type="match status" value="1"/>
</dbReference>
<dbReference type="CDD" id="cd00075">
    <property type="entry name" value="HATPase"/>
    <property type="match status" value="1"/>
</dbReference>
<sequence>MRKRITTLVVLACTVAVLLFAVPLSIVASRYLAGDERSELQRAAATAAVALSGDLKAAGVAQTAGLEPQAQWAVYDPSGHRLAGNGTPAMGTVGRAALSGRTGTGVEADRIVAGAPISDGDTVTAAVTVSVPRSELRHRIATAWAEMAATALLAVLLSAFAARRYSRRLSTPLEELAAVAEAMGSGQRGARATASDIGELDTLARTLNDSADALYTTIERERRFVADASHQLRTPLARLRIQLESALLDQDGDPRERLTGALTATDHLQQTIETLLAAARDHPVAASADLASGLARLRSRWVGVLAADNRPLRVDVTELEDGRVRCSDGALDQILDILLDNAHQHGTGPVTVTARSAMSAVAVDVSNPAPAVTSAPDELFTRRSAAAAGHGIGLSLARSLAEADGGRLTLTSTSPPTFTLLLPTVPHVA</sequence>
<evidence type="ECO:0000256" key="6">
    <source>
        <dbReference type="ARBA" id="ARBA00022692"/>
    </source>
</evidence>
<evidence type="ECO:0000256" key="9">
    <source>
        <dbReference type="ARBA" id="ARBA00023012"/>
    </source>
</evidence>
<dbReference type="CDD" id="cd06225">
    <property type="entry name" value="HAMP"/>
    <property type="match status" value="1"/>
</dbReference>
<evidence type="ECO:0000256" key="3">
    <source>
        <dbReference type="ARBA" id="ARBA00012438"/>
    </source>
</evidence>
<evidence type="ECO:0000256" key="8">
    <source>
        <dbReference type="ARBA" id="ARBA00022989"/>
    </source>
</evidence>
<keyword evidence="8" id="KW-0472">Membrane</keyword>
<dbReference type="Pfam" id="PF00512">
    <property type="entry name" value="HisKA"/>
    <property type="match status" value="1"/>
</dbReference>
<dbReference type="SMART" id="SM00387">
    <property type="entry name" value="HATPase_c"/>
    <property type="match status" value="1"/>
</dbReference>
<comment type="catalytic activity">
    <reaction evidence="1">
        <text>ATP + protein L-histidine = ADP + protein N-phospho-L-histidine.</text>
        <dbReference type="EC" id="2.7.13.3"/>
    </reaction>
</comment>
<dbReference type="RefSeq" id="WP_249768959.1">
    <property type="nucleotide sequence ID" value="NZ_CP097332.1"/>
</dbReference>
<evidence type="ECO:0000256" key="4">
    <source>
        <dbReference type="ARBA" id="ARBA00022553"/>
    </source>
</evidence>
<dbReference type="EMBL" id="CP097332">
    <property type="protein sequence ID" value="UQX86625.1"/>
    <property type="molecule type" value="Genomic_DNA"/>
</dbReference>
<dbReference type="PROSITE" id="PS50109">
    <property type="entry name" value="HIS_KIN"/>
    <property type="match status" value="1"/>
</dbReference>
<dbReference type="Pfam" id="PF02518">
    <property type="entry name" value="HATPase_c"/>
    <property type="match status" value="1"/>
</dbReference>
<dbReference type="EC" id="2.7.13.3" evidence="3"/>
<feature type="domain" description="HAMP" evidence="11">
    <location>
        <begin position="167"/>
        <end position="219"/>
    </location>
</feature>
<evidence type="ECO:0000256" key="5">
    <source>
        <dbReference type="ARBA" id="ARBA00022679"/>
    </source>
</evidence>
<comment type="subcellular location">
    <subcellularLocation>
        <location evidence="2">Cell membrane</location>
    </subcellularLocation>
</comment>
<dbReference type="InterPro" id="IPR003661">
    <property type="entry name" value="HisK_dim/P_dom"/>
</dbReference>
<dbReference type="GO" id="GO:0016301">
    <property type="term" value="F:kinase activity"/>
    <property type="evidence" value="ECO:0007669"/>
    <property type="project" value="UniProtKB-KW"/>
</dbReference>
<gene>
    <name evidence="12" type="ORF">M6D93_09890</name>
</gene>
<dbReference type="SUPFAM" id="SSF47384">
    <property type="entry name" value="Homodimeric domain of signal transducing histidine kinase"/>
    <property type="match status" value="1"/>
</dbReference>
<dbReference type="SUPFAM" id="SSF55874">
    <property type="entry name" value="ATPase domain of HSP90 chaperone/DNA topoisomerase II/histidine kinase"/>
    <property type="match status" value="1"/>
</dbReference>